<dbReference type="RefSeq" id="WP_035959355.1">
    <property type="nucleotide sequence ID" value="NZ_BMEG01000003.1"/>
</dbReference>
<evidence type="ECO:0000256" key="1">
    <source>
        <dbReference type="SAM" id="MobiDB-lite"/>
    </source>
</evidence>
<keyword evidence="2" id="KW-0732">Signal</keyword>
<proteinExistence type="predicted"/>
<evidence type="ECO:0000313" key="3">
    <source>
        <dbReference type="EMBL" id="KDR37055.1"/>
    </source>
</evidence>
<dbReference type="AlphaFoldDB" id="A0A069P8R5"/>
<name>A0A069P8R5_9BURK</name>
<gene>
    <name evidence="3" type="ORF">BG57_00030</name>
</gene>
<dbReference type="OrthoDB" id="9130855at2"/>
<dbReference type="InterPro" id="IPR059225">
    <property type="entry name" value="BspC"/>
</dbReference>
<accession>A0A069P8R5</accession>
<dbReference type="Proteomes" id="UP000027439">
    <property type="component" value="Unassembled WGS sequence"/>
</dbReference>
<comment type="caution">
    <text evidence="3">The sequence shown here is derived from an EMBL/GenBank/DDBJ whole genome shotgun (WGS) entry which is preliminary data.</text>
</comment>
<dbReference type="NCBIfam" id="NF047384">
    <property type="entry name" value="BspC_dom"/>
    <property type="match status" value="1"/>
</dbReference>
<sequence length="205" mass="22089">MESNYAPRRLMRLVGRFAVCAWLACAVSAFADTLDERNELIHHFVTDYNANPLVADCAAHGNFIASTSAAFDHVDFPPSSFDPSHSTIEPWNDSFDEKKQRIKVDNVVTVEGQGMSKSGENDSTPLKFRCGYVGSQMLAFGWNDPVPPLRPRTEAPAARSTARGGKHGAKSKPAASAGKAKTTSKASTKSTKASSGSTKKTSKKH</sequence>
<feature type="chain" id="PRO_5001664071" description="Lipoprotein transmembrane" evidence="2">
    <location>
        <begin position="32"/>
        <end position="205"/>
    </location>
</feature>
<evidence type="ECO:0008006" key="5">
    <source>
        <dbReference type="Google" id="ProtNLM"/>
    </source>
</evidence>
<evidence type="ECO:0000313" key="4">
    <source>
        <dbReference type="Proteomes" id="UP000027439"/>
    </source>
</evidence>
<feature type="region of interest" description="Disordered" evidence="1">
    <location>
        <begin position="142"/>
        <end position="205"/>
    </location>
</feature>
<feature type="signal peptide" evidence="2">
    <location>
        <begin position="1"/>
        <end position="31"/>
    </location>
</feature>
<dbReference type="eggNOG" id="ENOG5032YIV">
    <property type="taxonomic scope" value="Bacteria"/>
</dbReference>
<protein>
    <recommendedName>
        <fullName evidence="5">Lipoprotein transmembrane</fullName>
    </recommendedName>
</protein>
<reference evidence="3 4" key="1">
    <citation type="submission" date="2014-03" db="EMBL/GenBank/DDBJ databases">
        <title>Draft Genome Sequences of Four Burkholderia Strains.</title>
        <authorList>
            <person name="Liu X.Y."/>
            <person name="Li C.X."/>
            <person name="Xu J.H."/>
        </authorList>
    </citation>
    <scope>NUCLEOTIDE SEQUENCE [LARGE SCALE GENOMIC DNA]</scope>
    <source>
        <strain evidence="3 4">R27</strain>
    </source>
</reference>
<feature type="compositionally biased region" description="Low complexity" evidence="1">
    <location>
        <begin position="171"/>
        <end position="199"/>
    </location>
</feature>
<dbReference type="EMBL" id="JFHE01000001">
    <property type="protein sequence ID" value="KDR37055.1"/>
    <property type="molecule type" value="Genomic_DNA"/>
</dbReference>
<organism evidence="3 4">
    <name type="scientific">Caballeronia grimmiae</name>
    <dbReference type="NCBI Taxonomy" id="1071679"/>
    <lineage>
        <taxon>Bacteria</taxon>
        <taxon>Pseudomonadati</taxon>
        <taxon>Pseudomonadota</taxon>
        <taxon>Betaproteobacteria</taxon>
        <taxon>Burkholderiales</taxon>
        <taxon>Burkholderiaceae</taxon>
        <taxon>Caballeronia</taxon>
    </lineage>
</organism>
<evidence type="ECO:0000256" key="2">
    <source>
        <dbReference type="SAM" id="SignalP"/>
    </source>
</evidence>